<evidence type="ECO:0000256" key="7">
    <source>
        <dbReference type="ARBA" id="ARBA00023160"/>
    </source>
</evidence>
<proteinExistence type="inferred from homology"/>
<accession>A0A1H9Z387</accession>
<keyword evidence="18" id="KW-1185">Reference proteome</keyword>
<evidence type="ECO:0000256" key="5">
    <source>
        <dbReference type="ARBA" id="ARBA00022832"/>
    </source>
</evidence>
<keyword evidence="6 14" id="KW-0443">Lipid metabolism</keyword>
<evidence type="ECO:0000256" key="11">
    <source>
        <dbReference type="ARBA" id="ARBA00052407"/>
    </source>
</evidence>
<dbReference type="Pfam" id="PF08541">
    <property type="entry name" value="ACP_syn_III_C"/>
    <property type="match status" value="1"/>
</dbReference>
<feature type="active site" evidence="14">
    <location>
        <position position="253"/>
    </location>
</feature>
<comment type="subunit">
    <text evidence="14">Homodimer.</text>
</comment>
<keyword evidence="5 14" id="KW-0276">Fatty acid metabolism</keyword>
<dbReference type="PANTHER" id="PTHR43091">
    <property type="entry name" value="3-OXOACYL-[ACYL-CARRIER-PROTEIN] SYNTHASE"/>
    <property type="match status" value="1"/>
</dbReference>
<dbReference type="CDD" id="cd00830">
    <property type="entry name" value="KAS_III"/>
    <property type="match status" value="1"/>
</dbReference>
<comment type="function">
    <text evidence="14">Catalyzes the condensation reaction of fatty acid synthesis by the addition to an acyl acceptor of two carbons from malonyl-ACP. Catalyzes the first condensation reaction which initiates fatty acid synthesis and may therefore play a role in governing the total rate of fatty acid production. Possesses both acetoacetyl-ACP synthase and acetyl transacylase activities. Its substrate specificity determines the biosynthesis of branched-chain and/or straight-chain of fatty acids.</text>
</comment>
<feature type="active site" evidence="14">
    <location>
        <position position="283"/>
    </location>
</feature>
<comment type="similarity">
    <text evidence="2 14">Belongs to the thiolase-like superfamily. FabH family.</text>
</comment>
<keyword evidence="7 14" id="KW-0275">Fatty acid biosynthesis</keyword>
<dbReference type="GO" id="GO:0005737">
    <property type="term" value="C:cytoplasm"/>
    <property type="evidence" value="ECO:0007669"/>
    <property type="project" value="UniProtKB-SubCell"/>
</dbReference>
<evidence type="ECO:0000259" key="15">
    <source>
        <dbReference type="Pfam" id="PF08541"/>
    </source>
</evidence>
<keyword evidence="9 14" id="KW-0012">Acyltransferase</keyword>
<keyword evidence="8 14" id="KW-0511">Multifunctional enzyme</keyword>
<evidence type="ECO:0000256" key="10">
    <source>
        <dbReference type="ARBA" id="ARBA00051096"/>
    </source>
</evidence>
<evidence type="ECO:0000256" key="12">
    <source>
        <dbReference type="ARBA" id="ARBA00052467"/>
    </source>
</evidence>
<evidence type="ECO:0000256" key="6">
    <source>
        <dbReference type="ARBA" id="ARBA00023098"/>
    </source>
</evidence>
<comment type="catalytic activity">
    <reaction evidence="11">
        <text>(2S)-2-methylbutanoyl-CoA + malonyl-[ACP] + H(+) = (4S)-4-methyl-3-oxohexanoyl-[ACP] + CO2 + CoA</text>
        <dbReference type="Rhea" id="RHEA:42276"/>
        <dbReference type="Rhea" id="RHEA-COMP:9623"/>
        <dbReference type="Rhea" id="RHEA-COMP:17148"/>
        <dbReference type="ChEBI" id="CHEBI:15378"/>
        <dbReference type="ChEBI" id="CHEBI:16526"/>
        <dbReference type="ChEBI" id="CHEBI:57287"/>
        <dbReference type="ChEBI" id="CHEBI:78449"/>
        <dbReference type="ChEBI" id="CHEBI:88166"/>
        <dbReference type="ChEBI" id="CHEBI:167462"/>
        <dbReference type="EC" id="2.3.1.300"/>
    </reaction>
    <physiologicalReaction direction="left-to-right" evidence="11">
        <dbReference type="Rhea" id="RHEA:42277"/>
    </physiologicalReaction>
</comment>
<dbReference type="STRING" id="1120990.SAMN03080614_100610"/>
<evidence type="ECO:0000256" key="4">
    <source>
        <dbReference type="ARBA" id="ARBA00022679"/>
    </source>
</evidence>
<evidence type="ECO:0000256" key="14">
    <source>
        <dbReference type="HAMAP-Rule" id="MF_01815"/>
    </source>
</evidence>
<comment type="pathway">
    <text evidence="1 14">Lipid metabolism; fatty acid biosynthesis.</text>
</comment>
<dbReference type="EMBL" id="FOIF01000006">
    <property type="protein sequence ID" value="SES75343.1"/>
    <property type="molecule type" value="Genomic_DNA"/>
</dbReference>
<keyword evidence="4 14" id="KW-0808">Transferase</keyword>
<dbReference type="InterPro" id="IPR016039">
    <property type="entry name" value="Thiolase-like"/>
</dbReference>
<organism evidence="17 18">
    <name type="scientific">Anaerobranca gottschalkii DSM 13577</name>
    <dbReference type="NCBI Taxonomy" id="1120990"/>
    <lineage>
        <taxon>Bacteria</taxon>
        <taxon>Bacillati</taxon>
        <taxon>Bacillota</taxon>
        <taxon>Clostridia</taxon>
        <taxon>Eubacteriales</taxon>
        <taxon>Proteinivoracaceae</taxon>
        <taxon>Anaerobranca</taxon>
    </lineage>
</organism>
<dbReference type="EC" id="2.3.1.180" evidence="14"/>
<dbReference type="GO" id="GO:0004315">
    <property type="term" value="F:3-oxoacyl-[acyl-carrier-protein] synthase activity"/>
    <property type="evidence" value="ECO:0007669"/>
    <property type="project" value="InterPro"/>
</dbReference>
<dbReference type="InterPro" id="IPR013751">
    <property type="entry name" value="ACP_syn_III_N"/>
</dbReference>
<comment type="subcellular location">
    <subcellularLocation>
        <location evidence="14">Cytoplasm</location>
    </subcellularLocation>
</comment>
<evidence type="ECO:0000313" key="17">
    <source>
        <dbReference type="EMBL" id="SES75343.1"/>
    </source>
</evidence>
<evidence type="ECO:0000256" key="1">
    <source>
        <dbReference type="ARBA" id="ARBA00005194"/>
    </source>
</evidence>
<keyword evidence="3 14" id="KW-0444">Lipid biosynthesis</keyword>
<evidence type="ECO:0000256" key="8">
    <source>
        <dbReference type="ARBA" id="ARBA00023268"/>
    </source>
</evidence>
<comment type="catalytic activity">
    <reaction evidence="13">
        <text>3-methylbutanoyl-CoA + malonyl-[ACP] + H(+) = 5-methyl-3-oxohexanoyl-[ACP] + CO2 + CoA</text>
        <dbReference type="Rhea" id="RHEA:42272"/>
        <dbReference type="Rhea" id="RHEA-COMP:9623"/>
        <dbReference type="Rhea" id="RHEA-COMP:9941"/>
        <dbReference type="ChEBI" id="CHEBI:15378"/>
        <dbReference type="ChEBI" id="CHEBI:16526"/>
        <dbReference type="ChEBI" id="CHEBI:57287"/>
        <dbReference type="ChEBI" id="CHEBI:57345"/>
        <dbReference type="ChEBI" id="CHEBI:78449"/>
        <dbReference type="ChEBI" id="CHEBI:78822"/>
        <dbReference type="EC" id="2.3.1.300"/>
    </reaction>
    <physiologicalReaction direction="left-to-right" evidence="13">
        <dbReference type="Rhea" id="RHEA:42273"/>
    </physiologicalReaction>
</comment>
<dbReference type="Proteomes" id="UP000243819">
    <property type="component" value="Unassembled WGS sequence"/>
</dbReference>
<feature type="region of interest" description="ACP-binding" evidence="14">
    <location>
        <begin position="254"/>
        <end position="258"/>
    </location>
</feature>
<comment type="catalytic activity">
    <reaction evidence="10">
        <text>malonyl-[ACP] + acetyl-CoA + H(+) = 3-oxobutanoyl-[ACP] + CO2 + CoA</text>
        <dbReference type="Rhea" id="RHEA:12080"/>
        <dbReference type="Rhea" id="RHEA-COMP:9623"/>
        <dbReference type="Rhea" id="RHEA-COMP:9625"/>
        <dbReference type="ChEBI" id="CHEBI:15378"/>
        <dbReference type="ChEBI" id="CHEBI:16526"/>
        <dbReference type="ChEBI" id="CHEBI:57287"/>
        <dbReference type="ChEBI" id="CHEBI:57288"/>
        <dbReference type="ChEBI" id="CHEBI:78449"/>
        <dbReference type="ChEBI" id="CHEBI:78450"/>
        <dbReference type="EC" id="2.3.1.180"/>
    </reaction>
    <physiologicalReaction direction="left-to-right" evidence="10">
        <dbReference type="Rhea" id="RHEA:12081"/>
    </physiologicalReaction>
</comment>
<gene>
    <name evidence="14" type="primary">fabH</name>
    <name evidence="17" type="ORF">SAMN03080614_100610</name>
</gene>
<dbReference type="GO" id="GO:0006633">
    <property type="term" value="P:fatty acid biosynthetic process"/>
    <property type="evidence" value="ECO:0007669"/>
    <property type="project" value="UniProtKB-UniRule"/>
</dbReference>
<dbReference type="UniPathway" id="UPA00094"/>
<dbReference type="NCBIfam" id="TIGR00747">
    <property type="entry name" value="fabH"/>
    <property type="match status" value="1"/>
</dbReference>
<dbReference type="Gene3D" id="3.40.47.10">
    <property type="match status" value="1"/>
</dbReference>
<evidence type="ECO:0000256" key="3">
    <source>
        <dbReference type="ARBA" id="ARBA00022516"/>
    </source>
</evidence>
<comment type="domain">
    <text evidence="14">The last Arg residue of the ACP-binding site is essential for the weak association between ACP/AcpP and FabH.</text>
</comment>
<dbReference type="SUPFAM" id="SSF53901">
    <property type="entry name" value="Thiolase-like"/>
    <property type="match status" value="1"/>
</dbReference>
<dbReference type="HAMAP" id="MF_01815">
    <property type="entry name" value="FabH"/>
    <property type="match status" value="1"/>
</dbReference>
<dbReference type="InterPro" id="IPR013747">
    <property type="entry name" value="ACP_syn_III_C"/>
</dbReference>
<protein>
    <recommendedName>
        <fullName evidence="14">Beta-ketoacyl-[acyl-carrier-protein] synthase III</fullName>
        <shortName evidence="14">Beta-ketoacyl-ACP synthase III</shortName>
        <shortName evidence="14">KAS III</shortName>
        <ecNumber evidence="14">2.3.1.180</ecNumber>
    </recommendedName>
    <alternativeName>
        <fullName evidence="14">3-oxoacyl-[acyl-carrier-protein] synthase 3</fullName>
    </alternativeName>
    <alternativeName>
        <fullName evidence="14">3-oxoacyl-[acyl-carrier-protein] synthase III</fullName>
    </alternativeName>
</protein>
<dbReference type="PANTHER" id="PTHR43091:SF1">
    <property type="entry name" value="BETA-KETOACYL-[ACYL-CARRIER-PROTEIN] SYNTHASE III, CHLOROPLASTIC"/>
    <property type="match status" value="1"/>
</dbReference>
<sequence length="326" mass="35084">MGFNVKISGVGYSLPDKILTNRELEKMVETSDEWITQRTGIKERRIAKEDQPTSYFATEAAEKALAMAGLSPQELDLIILGTVTPDMSFPSTACIVQKNIGAEKAAAFDIQAACTGFIYGLAVGTQFIHNGIYKNVLVIGAETLSKITDYTDRNTCVLFGDGAGAVVLSPSSEEGIISIHLGADGRGGDLLTRPAGGSLKPITLENISSGEQYIKMAGQEVFKFAVKIINETSKECLEKGNLTNKDIDFFIPHQANTRIIESAVKRLEIPKEKVYVNLEKYGNMSAASIPVALGEAVEKGLIKKGDKVLMVGFGGGLTWGGTIIQW</sequence>
<dbReference type="AlphaFoldDB" id="A0A1H9Z387"/>
<dbReference type="Pfam" id="PF08545">
    <property type="entry name" value="ACP_syn_III"/>
    <property type="match status" value="1"/>
</dbReference>
<feature type="active site" evidence="14">
    <location>
        <position position="114"/>
    </location>
</feature>
<evidence type="ECO:0000259" key="16">
    <source>
        <dbReference type="Pfam" id="PF08545"/>
    </source>
</evidence>
<feature type="domain" description="Beta-ketoacyl-[acyl-carrier-protein] synthase III N-terminal" evidence="16">
    <location>
        <begin position="108"/>
        <end position="185"/>
    </location>
</feature>
<dbReference type="OrthoDB" id="9815506at2"/>
<dbReference type="FunFam" id="3.40.47.10:FF:000004">
    <property type="entry name" value="3-oxoacyl-[acyl-carrier-protein] synthase 3"/>
    <property type="match status" value="1"/>
</dbReference>
<name>A0A1H9Z387_9FIRM</name>
<comment type="catalytic activity">
    <reaction evidence="12">
        <text>2-methylpropanoyl-CoA + malonyl-[ACP] + H(+) = 4-methyl-3-oxopentanoyl-[ACP] + CO2 + CoA</text>
        <dbReference type="Rhea" id="RHEA:42268"/>
        <dbReference type="Rhea" id="RHEA-COMP:9623"/>
        <dbReference type="Rhea" id="RHEA-COMP:9940"/>
        <dbReference type="ChEBI" id="CHEBI:15378"/>
        <dbReference type="ChEBI" id="CHEBI:16526"/>
        <dbReference type="ChEBI" id="CHEBI:57287"/>
        <dbReference type="ChEBI" id="CHEBI:57338"/>
        <dbReference type="ChEBI" id="CHEBI:78449"/>
        <dbReference type="ChEBI" id="CHEBI:78820"/>
        <dbReference type="EC" id="2.3.1.300"/>
    </reaction>
    <physiologicalReaction direction="left-to-right" evidence="12">
        <dbReference type="Rhea" id="RHEA:42269"/>
    </physiologicalReaction>
</comment>
<evidence type="ECO:0000256" key="2">
    <source>
        <dbReference type="ARBA" id="ARBA00008642"/>
    </source>
</evidence>
<keyword evidence="14" id="KW-0963">Cytoplasm</keyword>
<evidence type="ECO:0000256" key="9">
    <source>
        <dbReference type="ARBA" id="ARBA00023315"/>
    </source>
</evidence>
<dbReference type="NCBIfam" id="NF006829">
    <property type="entry name" value="PRK09352.1"/>
    <property type="match status" value="1"/>
</dbReference>
<feature type="domain" description="Beta-ketoacyl-[acyl-carrier-protein] synthase III C-terminal" evidence="15">
    <location>
        <begin position="237"/>
        <end position="326"/>
    </location>
</feature>
<reference evidence="18" key="1">
    <citation type="submission" date="2016-10" db="EMBL/GenBank/DDBJ databases">
        <authorList>
            <person name="Varghese N."/>
            <person name="Submissions S."/>
        </authorList>
    </citation>
    <scope>NUCLEOTIDE SEQUENCE [LARGE SCALE GENOMIC DNA]</scope>
    <source>
        <strain evidence="18">DSM 13577</strain>
    </source>
</reference>
<dbReference type="RefSeq" id="WP_091349030.1">
    <property type="nucleotide sequence ID" value="NZ_FOIF01000006.1"/>
</dbReference>
<evidence type="ECO:0000313" key="18">
    <source>
        <dbReference type="Proteomes" id="UP000243819"/>
    </source>
</evidence>
<evidence type="ECO:0000256" key="13">
    <source>
        <dbReference type="ARBA" id="ARBA00052985"/>
    </source>
</evidence>
<dbReference type="GO" id="GO:0033818">
    <property type="term" value="F:beta-ketoacyl-acyl-carrier-protein synthase III activity"/>
    <property type="evidence" value="ECO:0007669"/>
    <property type="project" value="UniProtKB-UniRule"/>
</dbReference>
<dbReference type="InterPro" id="IPR004655">
    <property type="entry name" value="FabH"/>
</dbReference>